<feature type="region of interest" description="Disordered" evidence="8">
    <location>
        <begin position="171"/>
        <end position="192"/>
    </location>
</feature>
<keyword evidence="3 9" id="KW-0812">Transmembrane</keyword>
<dbReference type="InterPro" id="IPR013099">
    <property type="entry name" value="K_chnl_dom"/>
</dbReference>
<feature type="compositionally biased region" description="Acidic residues" evidence="8">
    <location>
        <begin position="174"/>
        <end position="185"/>
    </location>
</feature>
<dbReference type="Pfam" id="PF07885">
    <property type="entry name" value="Ion_trans_2"/>
    <property type="match status" value="1"/>
</dbReference>
<evidence type="ECO:0000256" key="8">
    <source>
        <dbReference type="SAM" id="MobiDB-lite"/>
    </source>
</evidence>
<name>A0A811VAG6_CERCA</name>
<feature type="domain" description="Potassium channel" evidence="10">
    <location>
        <begin position="214"/>
        <end position="289"/>
    </location>
</feature>
<comment type="subcellular location">
    <subcellularLocation>
        <location evidence="1">Membrane</location>
        <topology evidence="1">Multi-pass membrane protein</topology>
    </subcellularLocation>
</comment>
<dbReference type="InterPro" id="IPR003280">
    <property type="entry name" value="2pore_dom_K_chnl"/>
</dbReference>
<dbReference type="Gene3D" id="1.10.287.70">
    <property type="match status" value="1"/>
</dbReference>
<evidence type="ECO:0000256" key="6">
    <source>
        <dbReference type="ARBA" id="ARBA00023136"/>
    </source>
</evidence>
<evidence type="ECO:0000256" key="2">
    <source>
        <dbReference type="ARBA" id="ARBA00022448"/>
    </source>
</evidence>
<dbReference type="OrthoDB" id="297496at2759"/>
<feature type="transmembrane region" description="Helical" evidence="9">
    <location>
        <begin position="236"/>
        <end position="253"/>
    </location>
</feature>
<dbReference type="GO" id="GO:0030322">
    <property type="term" value="P:stabilization of membrane potential"/>
    <property type="evidence" value="ECO:0007669"/>
    <property type="project" value="TreeGrafter"/>
</dbReference>
<evidence type="ECO:0000256" key="1">
    <source>
        <dbReference type="ARBA" id="ARBA00004141"/>
    </source>
</evidence>
<dbReference type="Proteomes" id="UP000606786">
    <property type="component" value="Unassembled WGS sequence"/>
</dbReference>
<dbReference type="PANTHER" id="PTHR11003">
    <property type="entry name" value="POTASSIUM CHANNEL, SUBFAMILY K"/>
    <property type="match status" value="1"/>
</dbReference>
<evidence type="ECO:0000256" key="9">
    <source>
        <dbReference type="SAM" id="Phobius"/>
    </source>
</evidence>
<dbReference type="SUPFAM" id="SSF81324">
    <property type="entry name" value="Voltage-gated potassium channels"/>
    <property type="match status" value="1"/>
</dbReference>
<keyword evidence="6 9" id="KW-0472">Membrane</keyword>
<evidence type="ECO:0000256" key="7">
    <source>
        <dbReference type="ARBA" id="ARBA00023303"/>
    </source>
</evidence>
<dbReference type="EMBL" id="CAJHJT010000056">
    <property type="protein sequence ID" value="CAD7012257.1"/>
    <property type="molecule type" value="Genomic_DNA"/>
</dbReference>
<dbReference type="PANTHER" id="PTHR11003:SF352">
    <property type="entry name" value="BCDNA.GH04802-RELATED"/>
    <property type="match status" value="1"/>
</dbReference>
<gene>
    <name evidence="11" type="ORF">CCAP1982_LOCUS20353</name>
</gene>
<feature type="compositionally biased region" description="Low complexity" evidence="8">
    <location>
        <begin position="36"/>
        <end position="52"/>
    </location>
</feature>
<protein>
    <submittedName>
        <fullName evidence="11">(Mediterranean fruit fly) hypothetical protein</fullName>
    </submittedName>
</protein>
<dbReference type="GO" id="GO:0022841">
    <property type="term" value="F:potassium ion leak channel activity"/>
    <property type="evidence" value="ECO:0007669"/>
    <property type="project" value="TreeGrafter"/>
</dbReference>
<feature type="region of interest" description="Disordered" evidence="8">
    <location>
        <begin position="34"/>
        <end position="58"/>
    </location>
</feature>
<reference evidence="11" key="1">
    <citation type="submission" date="2020-11" db="EMBL/GenBank/DDBJ databases">
        <authorList>
            <person name="Whitehead M."/>
        </authorList>
    </citation>
    <scope>NUCLEOTIDE SEQUENCE</scope>
    <source>
        <strain evidence="11">EGII</strain>
    </source>
</reference>
<accession>A0A811VAG6</accession>
<proteinExistence type="predicted"/>
<keyword evidence="7" id="KW-0407">Ion channel</keyword>
<evidence type="ECO:0000256" key="3">
    <source>
        <dbReference type="ARBA" id="ARBA00022692"/>
    </source>
</evidence>
<dbReference type="AlphaFoldDB" id="A0A811VAG6"/>
<evidence type="ECO:0000259" key="10">
    <source>
        <dbReference type="Pfam" id="PF07885"/>
    </source>
</evidence>
<evidence type="ECO:0000256" key="5">
    <source>
        <dbReference type="ARBA" id="ARBA00023065"/>
    </source>
</evidence>
<feature type="transmembrane region" description="Helical" evidence="9">
    <location>
        <begin position="265"/>
        <end position="287"/>
    </location>
</feature>
<evidence type="ECO:0000313" key="12">
    <source>
        <dbReference type="Proteomes" id="UP000606786"/>
    </source>
</evidence>
<dbReference type="GO" id="GO:0005886">
    <property type="term" value="C:plasma membrane"/>
    <property type="evidence" value="ECO:0007669"/>
    <property type="project" value="TreeGrafter"/>
</dbReference>
<dbReference type="GO" id="GO:0015271">
    <property type="term" value="F:outward rectifier potassium channel activity"/>
    <property type="evidence" value="ECO:0007669"/>
    <property type="project" value="TreeGrafter"/>
</dbReference>
<sequence>MLRIRPVSSQSVLNAQQMTAFCNCPHGTPSRVPLISGSSASANANGHKNSSNADDDQRGARSLFNATAASFHRHTLNTFQRNSAARKSTAYATTRRNGCNMHARAKVSSCYGDAATETSDDGECDDVGAETAYMQRTATHAGEEFRLANLSGGKKITTTRDHTTDEHAYYDTDATTDDLDDDENDVGSNADTAAVAGDGDDAGPQVPISIVLLILICYICLGTVIFAFWENWSIVDGAYFCFVTLATIGYGDFMPERTFHGPHVQLFACCAYLLLGLVLVAMSFSILETQLMWKCKRIAVRLKLAND</sequence>
<feature type="transmembrane region" description="Helical" evidence="9">
    <location>
        <begin position="208"/>
        <end position="229"/>
    </location>
</feature>
<keyword evidence="4 9" id="KW-1133">Transmembrane helix</keyword>
<comment type="caution">
    <text evidence="11">The sequence shown here is derived from an EMBL/GenBank/DDBJ whole genome shotgun (WGS) entry which is preliminary data.</text>
</comment>
<organism evidence="11 12">
    <name type="scientific">Ceratitis capitata</name>
    <name type="common">Mediterranean fruit fly</name>
    <name type="synonym">Tephritis capitata</name>
    <dbReference type="NCBI Taxonomy" id="7213"/>
    <lineage>
        <taxon>Eukaryota</taxon>
        <taxon>Metazoa</taxon>
        <taxon>Ecdysozoa</taxon>
        <taxon>Arthropoda</taxon>
        <taxon>Hexapoda</taxon>
        <taxon>Insecta</taxon>
        <taxon>Pterygota</taxon>
        <taxon>Neoptera</taxon>
        <taxon>Endopterygota</taxon>
        <taxon>Diptera</taxon>
        <taxon>Brachycera</taxon>
        <taxon>Muscomorpha</taxon>
        <taxon>Tephritoidea</taxon>
        <taxon>Tephritidae</taxon>
        <taxon>Ceratitis</taxon>
        <taxon>Ceratitis</taxon>
    </lineage>
</organism>
<keyword evidence="2" id="KW-0813">Transport</keyword>
<keyword evidence="5" id="KW-0406">Ion transport</keyword>
<keyword evidence="12" id="KW-1185">Reference proteome</keyword>
<evidence type="ECO:0000256" key="4">
    <source>
        <dbReference type="ARBA" id="ARBA00022989"/>
    </source>
</evidence>
<evidence type="ECO:0000313" key="11">
    <source>
        <dbReference type="EMBL" id="CAD7012257.1"/>
    </source>
</evidence>